<reference evidence="1 2" key="1">
    <citation type="submission" date="2021-06" db="EMBL/GenBank/DDBJ databases">
        <title>Caerostris darwini draft genome.</title>
        <authorList>
            <person name="Kono N."/>
            <person name="Arakawa K."/>
        </authorList>
    </citation>
    <scope>NUCLEOTIDE SEQUENCE [LARGE SCALE GENOMIC DNA]</scope>
</reference>
<keyword evidence="2" id="KW-1185">Reference proteome</keyword>
<sequence>MWPWGLWWDFMFAAEINKRFLQGYTCKCGMQCISKLSTLCDQARHLKIARVLCDGVHVLAMDLTSWQPHPQDVSCYVNSWTRPQHGTNAPEPFHGLLTSWHRRIRQAWAMTPGANWPFRPRLGRQPLRLKNLMALSAVSGPSRLVTETVMIRARRQIYRWYQPDTRPQAKGLYLPQAPCSHCSDCLLAFRGTITIGVSIAARHAPADVKKISACDEKRRKAVKIEKARRHPLCPEKAGG</sequence>
<dbReference type="Proteomes" id="UP001054837">
    <property type="component" value="Unassembled WGS sequence"/>
</dbReference>
<name>A0AAV4S4X2_9ARAC</name>
<protein>
    <submittedName>
        <fullName evidence="1">Uncharacterized protein</fullName>
    </submittedName>
</protein>
<evidence type="ECO:0000313" key="1">
    <source>
        <dbReference type="EMBL" id="GIY28116.1"/>
    </source>
</evidence>
<comment type="caution">
    <text evidence="1">The sequence shown here is derived from an EMBL/GenBank/DDBJ whole genome shotgun (WGS) entry which is preliminary data.</text>
</comment>
<evidence type="ECO:0000313" key="2">
    <source>
        <dbReference type="Proteomes" id="UP001054837"/>
    </source>
</evidence>
<accession>A0AAV4S4X2</accession>
<organism evidence="1 2">
    <name type="scientific">Caerostris darwini</name>
    <dbReference type="NCBI Taxonomy" id="1538125"/>
    <lineage>
        <taxon>Eukaryota</taxon>
        <taxon>Metazoa</taxon>
        <taxon>Ecdysozoa</taxon>
        <taxon>Arthropoda</taxon>
        <taxon>Chelicerata</taxon>
        <taxon>Arachnida</taxon>
        <taxon>Araneae</taxon>
        <taxon>Araneomorphae</taxon>
        <taxon>Entelegynae</taxon>
        <taxon>Araneoidea</taxon>
        <taxon>Araneidae</taxon>
        <taxon>Caerostris</taxon>
    </lineage>
</organism>
<gene>
    <name evidence="1" type="ORF">CDAR_214351</name>
</gene>
<proteinExistence type="predicted"/>
<dbReference type="EMBL" id="BPLQ01007133">
    <property type="protein sequence ID" value="GIY28116.1"/>
    <property type="molecule type" value="Genomic_DNA"/>
</dbReference>
<dbReference type="AlphaFoldDB" id="A0AAV4S4X2"/>